<evidence type="ECO:0000256" key="5">
    <source>
        <dbReference type="ARBA" id="ARBA00022842"/>
    </source>
</evidence>
<dbReference type="GO" id="GO:0005576">
    <property type="term" value="C:extracellular region"/>
    <property type="evidence" value="ECO:0007669"/>
    <property type="project" value="UniProtKB-SubCell"/>
</dbReference>
<keyword evidence="4" id="KW-0479">Metal-binding</keyword>
<dbReference type="SUPFAM" id="SSF51695">
    <property type="entry name" value="PLC-like phosphodiesterases"/>
    <property type="match status" value="1"/>
</dbReference>
<keyword evidence="3" id="KW-0964">Secreted</keyword>
<keyword evidence="8" id="KW-0732">Signal</keyword>
<feature type="signal peptide" evidence="8">
    <location>
        <begin position="1"/>
        <end position="28"/>
    </location>
</feature>
<evidence type="ECO:0000256" key="8">
    <source>
        <dbReference type="SAM" id="SignalP"/>
    </source>
</evidence>
<evidence type="ECO:0000256" key="7">
    <source>
        <dbReference type="ARBA" id="ARBA00023239"/>
    </source>
</evidence>
<dbReference type="GO" id="GO:0006629">
    <property type="term" value="P:lipid metabolic process"/>
    <property type="evidence" value="ECO:0007669"/>
    <property type="project" value="InterPro"/>
</dbReference>
<comment type="subcellular location">
    <subcellularLocation>
        <location evidence="2">Secreted</location>
    </subcellularLocation>
</comment>
<organism evidence="9">
    <name type="scientific">Parasteatoda tepidariorum</name>
    <name type="common">Common house spider</name>
    <name type="synonym">Achaearanea tepidariorum</name>
    <dbReference type="NCBI Taxonomy" id="114398"/>
    <lineage>
        <taxon>Eukaryota</taxon>
        <taxon>Metazoa</taxon>
        <taxon>Ecdysozoa</taxon>
        <taxon>Arthropoda</taxon>
        <taxon>Chelicerata</taxon>
        <taxon>Arachnida</taxon>
        <taxon>Araneae</taxon>
        <taxon>Araneomorphae</taxon>
        <taxon>Entelegynae</taxon>
        <taxon>Araneoidea</taxon>
        <taxon>Theridiidae</taxon>
        <taxon>Parasteatoda</taxon>
    </lineage>
</organism>
<dbReference type="EMBL" id="IAAA01021515">
    <property type="protein sequence ID" value="LAA07571.1"/>
    <property type="molecule type" value="mRNA"/>
</dbReference>
<sequence length="309" mass="35909">MINHIHLRYTHVLTFILLHALLVSTAHADKRPFYVIAHMVNELRQVRHYLDRGANSLESDIQFYSDGSVKEVYHGFPCDCFRTCTKTAGLSEYLQHVRKITDPNEPNNYYDKMVLQMLDLKMSSSNNKKKSGREIARHILDHLWTPDGSREQEVKVLIYIESIDNKEVIYGVLEEFQERGQEARLKDVGFDGGQDDIFAIRKMFVDEFGGKLNVWLGDGKSNCISAFYPDGRLRREVSMRNSVNNDFVGKVYHWTIDLKLRIRLSLNLAVDAILTNDPEDVIEVLQESYYKNDFRLATPYDDPFSTFRN</sequence>
<dbReference type="InterPro" id="IPR017946">
    <property type="entry name" value="PLC-like_Pdiesterase_TIM-brl"/>
</dbReference>
<feature type="chain" id="PRO_5014562263" evidence="8">
    <location>
        <begin position="29"/>
        <end position="309"/>
    </location>
</feature>
<comment type="catalytic activity">
    <reaction evidence="1">
        <text>an N-(acyl)-sphingosylphosphoethanolamine = an N-(acyl)-sphingosyl-1,3-cyclic phosphate + ethanolamine</text>
        <dbReference type="Rhea" id="RHEA:60648"/>
        <dbReference type="ChEBI" id="CHEBI:57603"/>
        <dbReference type="ChEBI" id="CHEBI:143891"/>
        <dbReference type="ChEBI" id="CHEBI:143892"/>
    </reaction>
</comment>
<dbReference type="GO" id="GO:0016829">
    <property type="term" value="F:lyase activity"/>
    <property type="evidence" value="ECO:0007669"/>
    <property type="project" value="UniProtKB-KW"/>
</dbReference>
<dbReference type="Gene3D" id="3.20.20.190">
    <property type="entry name" value="Phosphatidylinositol (PI) phosphodiesterase"/>
    <property type="match status" value="1"/>
</dbReference>
<evidence type="ECO:0000256" key="1">
    <source>
        <dbReference type="ARBA" id="ARBA00000110"/>
    </source>
</evidence>
<proteinExistence type="evidence at transcript level"/>
<keyword evidence="7" id="KW-0456">Lyase</keyword>
<protein>
    <submittedName>
        <fullName evidence="9">Sphingomyelin phosphodiesterase D LrSicTox-alphaIB1</fullName>
    </submittedName>
</protein>
<dbReference type="OrthoDB" id="1058301at2759"/>
<evidence type="ECO:0000313" key="9">
    <source>
        <dbReference type="EMBL" id="LAA07575.1"/>
    </source>
</evidence>
<evidence type="ECO:0000256" key="2">
    <source>
        <dbReference type="ARBA" id="ARBA00004613"/>
    </source>
</evidence>
<accession>A0A2L2YJU4</accession>
<dbReference type="GO" id="GO:0008081">
    <property type="term" value="F:phosphoric diester hydrolase activity"/>
    <property type="evidence" value="ECO:0007669"/>
    <property type="project" value="InterPro"/>
</dbReference>
<dbReference type="GO" id="GO:0046872">
    <property type="term" value="F:metal ion binding"/>
    <property type="evidence" value="ECO:0007669"/>
    <property type="project" value="UniProtKB-KW"/>
</dbReference>
<keyword evidence="5" id="KW-0460">Magnesium</keyword>
<reference evidence="9" key="1">
    <citation type="journal article" date="2016" name="Mol. Ecol. Resour.">
        <title>Evaluation of the impact of RNA preservation methods of spiders for de novo transcriptome assembly.</title>
        <authorList>
            <person name="Kono N."/>
            <person name="Nakamura H."/>
            <person name="Ito Y."/>
            <person name="Tomita M."/>
            <person name="Arakawa K."/>
        </authorList>
    </citation>
    <scope>NUCLEOTIDE SEQUENCE</scope>
    <source>
        <tissue evidence="9">Whole body</tissue>
    </source>
</reference>
<name>A0A2L2YJU4_PARTP</name>
<evidence type="ECO:0000256" key="4">
    <source>
        <dbReference type="ARBA" id="ARBA00022723"/>
    </source>
</evidence>
<evidence type="ECO:0000256" key="6">
    <source>
        <dbReference type="ARBA" id="ARBA00023157"/>
    </source>
</evidence>
<dbReference type="AlphaFoldDB" id="A0A2L2YJU4"/>
<evidence type="ECO:0000256" key="3">
    <source>
        <dbReference type="ARBA" id="ARBA00022525"/>
    </source>
</evidence>
<dbReference type="EMBL" id="IAAA01021517">
    <property type="protein sequence ID" value="LAA07575.1"/>
    <property type="molecule type" value="mRNA"/>
</dbReference>
<keyword evidence="6" id="KW-1015">Disulfide bond</keyword>
<dbReference type="EMBL" id="IAAA01021516">
    <property type="protein sequence ID" value="LAA07573.1"/>
    <property type="molecule type" value="mRNA"/>
</dbReference>